<evidence type="ECO:0000256" key="5">
    <source>
        <dbReference type="ARBA" id="ARBA00022676"/>
    </source>
</evidence>
<evidence type="ECO:0000256" key="14">
    <source>
        <dbReference type="ARBA" id="ARBA00032370"/>
    </source>
</evidence>
<evidence type="ECO:0000256" key="16">
    <source>
        <dbReference type="ARBA" id="ARBA00038053"/>
    </source>
</evidence>
<keyword evidence="11 22" id="KW-0472">Membrane</keyword>
<dbReference type="GO" id="GO:0071555">
    <property type="term" value="P:cell wall organization"/>
    <property type="evidence" value="ECO:0007669"/>
    <property type="project" value="UniProtKB-KW"/>
</dbReference>
<keyword evidence="8" id="KW-0133">Cell shape</keyword>
<dbReference type="Pfam" id="PF01098">
    <property type="entry name" value="FTSW_RODA_SPOVE"/>
    <property type="match status" value="1"/>
</dbReference>
<dbReference type="GO" id="GO:0008955">
    <property type="term" value="F:peptidoglycan glycosyltransferase activity"/>
    <property type="evidence" value="ECO:0007669"/>
    <property type="project" value="UniProtKB-EC"/>
</dbReference>
<keyword evidence="7 22" id="KW-0812">Transmembrane</keyword>
<dbReference type="HOGENOM" id="CLU_029243_1_0_9"/>
<dbReference type="AlphaFoldDB" id="D4LDA4"/>
<dbReference type="GO" id="GO:0009252">
    <property type="term" value="P:peptidoglycan biosynthetic process"/>
    <property type="evidence" value="ECO:0007669"/>
    <property type="project" value="UniProtKB-KW"/>
</dbReference>
<feature type="transmembrane region" description="Helical" evidence="22">
    <location>
        <begin position="61"/>
        <end position="79"/>
    </location>
</feature>
<evidence type="ECO:0000256" key="4">
    <source>
        <dbReference type="ARBA" id="ARBA00022618"/>
    </source>
</evidence>
<evidence type="ECO:0000256" key="9">
    <source>
        <dbReference type="ARBA" id="ARBA00022984"/>
    </source>
</evidence>
<feature type="transmembrane region" description="Helical" evidence="22">
    <location>
        <begin position="27"/>
        <end position="49"/>
    </location>
</feature>
<dbReference type="Proteomes" id="UP000007054">
    <property type="component" value="Chromosome"/>
</dbReference>
<evidence type="ECO:0000256" key="20">
    <source>
        <dbReference type="ARBA" id="ARBA00049902"/>
    </source>
</evidence>
<dbReference type="NCBIfam" id="TIGR02614">
    <property type="entry name" value="ftsW"/>
    <property type="match status" value="1"/>
</dbReference>
<feature type="transmembrane region" description="Helical" evidence="22">
    <location>
        <begin position="91"/>
        <end position="110"/>
    </location>
</feature>
<dbReference type="EC" id="2.4.99.28" evidence="19"/>
<evidence type="ECO:0000256" key="22">
    <source>
        <dbReference type="SAM" id="Phobius"/>
    </source>
</evidence>
<dbReference type="PANTHER" id="PTHR30474">
    <property type="entry name" value="CELL CYCLE PROTEIN"/>
    <property type="match status" value="1"/>
</dbReference>
<keyword evidence="3" id="KW-1003">Cell membrane</keyword>
<evidence type="ECO:0000256" key="10">
    <source>
        <dbReference type="ARBA" id="ARBA00022989"/>
    </source>
</evidence>
<dbReference type="GO" id="GO:0005886">
    <property type="term" value="C:plasma membrane"/>
    <property type="evidence" value="ECO:0007669"/>
    <property type="project" value="UniProtKB-SubCell"/>
</dbReference>
<keyword evidence="24" id="KW-1185">Reference proteome</keyword>
<evidence type="ECO:0000256" key="2">
    <source>
        <dbReference type="ARBA" id="ARBA00004752"/>
    </source>
</evidence>
<feature type="transmembrane region" description="Helical" evidence="22">
    <location>
        <begin position="327"/>
        <end position="348"/>
    </location>
</feature>
<evidence type="ECO:0000256" key="15">
    <source>
        <dbReference type="ARBA" id="ARBA00033270"/>
    </source>
</evidence>
<evidence type="ECO:0000256" key="8">
    <source>
        <dbReference type="ARBA" id="ARBA00022960"/>
    </source>
</evidence>
<evidence type="ECO:0000256" key="13">
    <source>
        <dbReference type="ARBA" id="ARBA00023316"/>
    </source>
</evidence>
<dbReference type="GO" id="GO:0008360">
    <property type="term" value="P:regulation of cell shape"/>
    <property type="evidence" value="ECO:0007669"/>
    <property type="project" value="UniProtKB-KW"/>
</dbReference>
<dbReference type="PATRIC" id="fig|213810.4.peg.1402"/>
<dbReference type="RefSeq" id="WP_015558505.1">
    <property type="nucleotide sequence ID" value="NC_021039.1"/>
</dbReference>
<protein>
    <recommendedName>
        <fullName evidence="17">Probable peptidoglycan glycosyltransferase FtsW</fullName>
        <ecNumber evidence="19">2.4.99.28</ecNumber>
    </recommendedName>
    <alternativeName>
        <fullName evidence="18">Cell division protein FtsW</fullName>
    </alternativeName>
    <alternativeName>
        <fullName evidence="15">Cell wall polymerase</fullName>
    </alternativeName>
    <alternativeName>
        <fullName evidence="14">Peptidoglycan polymerase</fullName>
    </alternativeName>
</protein>
<dbReference type="InterPro" id="IPR001182">
    <property type="entry name" value="FtsW/RodA"/>
</dbReference>
<proteinExistence type="inferred from homology"/>
<feature type="transmembrane region" description="Helical" evidence="22">
    <location>
        <begin position="184"/>
        <end position="201"/>
    </location>
</feature>
<dbReference type="EMBL" id="FP929052">
    <property type="protein sequence ID" value="CBL17599.1"/>
    <property type="molecule type" value="Genomic_DNA"/>
</dbReference>
<dbReference type="GO" id="GO:0051301">
    <property type="term" value="P:cell division"/>
    <property type="evidence" value="ECO:0007669"/>
    <property type="project" value="UniProtKB-KW"/>
</dbReference>
<dbReference type="BioCyc" id="RCHA213810:RUM_RS07325-MONOMER"/>
<evidence type="ECO:0000256" key="21">
    <source>
        <dbReference type="ARBA" id="ARBA00049966"/>
    </source>
</evidence>
<evidence type="ECO:0000256" key="19">
    <source>
        <dbReference type="ARBA" id="ARBA00044770"/>
    </source>
</evidence>
<feature type="transmembrane region" description="Helical" evidence="22">
    <location>
        <begin position="360"/>
        <end position="381"/>
    </location>
</feature>
<evidence type="ECO:0000256" key="1">
    <source>
        <dbReference type="ARBA" id="ARBA00004651"/>
    </source>
</evidence>
<evidence type="ECO:0000256" key="6">
    <source>
        <dbReference type="ARBA" id="ARBA00022679"/>
    </source>
</evidence>
<keyword evidence="10 22" id="KW-1133">Transmembrane helix</keyword>
<dbReference type="KEGG" id="rch:RUM_15050"/>
<keyword evidence="12" id="KW-0131">Cell cycle</keyword>
<evidence type="ECO:0000256" key="7">
    <source>
        <dbReference type="ARBA" id="ARBA00022692"/>
    </source>
</evidence>
<evidence type="ECO:0000256" key="12">
    <source>
        <dbReference type="ARBA" id="ARBA00023306"/>
    </source>
</evidence>
<keyword evidence="5" id="KW-0328">Glycosyltransferase</keyword>
<gene>
    <name evidence="23" type="ordered locus">RUM_15050</name>
</gene>
<dbReference type="PANTHER" id="PTHR30474:SF2">
    <property type="entry name" value="PEPTIDOGLYCAN GLYCOSYLTRANSFERASE FTSW-RELATED"/>
    <property type="match status" value="1"/>
</dbReference>
<reference evidence="23" key="1">
    <citation type="submission" date="2010-03" db="EMBL/GenBank/DDBJ databases">
        <title>The genome sequence of Ruminococcus sp. 18P13.</title>
        <authorList>
            <consortium name="metaHIT consortium -- http://www.metahit.eu/"/>
            <person name="Pajon A."/>
            <person name="Turner K."/>
            <person name="Parkhill J."/>
            <person name="Bernalier A."/>
        </authorList>
    </citation>
    <scope>NUCLEOTIDE SEQUENCE [LARGE SCALE GENOMIC DNA]</scope>
    <source>
        <strain evidence="23">Type strain: 18P13</strain>
    </source>
</reference>
<dbReference type="GeneID" id="83156225"/>
<dbReference type="GO" id="GO:0032153">
    <property type="term" value="C:cell division site"/>
    <property type="evidence" value="ECO:0007669"/>
    <property type="project" value="TreeGrafter"/>
</dbReference>
<dbReference type="STRING" id="213810.RUM_15050"/>
<comment type="catalytic activity">
    <reaction evidence="20">
        <text>[GlcNAc-(1-&gt;4)-Mur2Ac(oyl-L-Ala-gamma-D-Glu-L-Lys-D-Ala-D-Ala)](n)-di-trans,octa-cis-undecaprenyl diphosphate + beta-D-GlcNAc-(1-&gt;4)-Mur2Ac(oyl-L-Ala-gamma-D-Glu-L-Lys-D-Ala-D-Ala)-di-trans,octa-cis-undecaprenyl diphosphate = [GlcNAc-(1-&gt;4)-Mur2Ac(oyl-L-Ala-gamma-D-Glu-L-Lys-D-Ala-D-Ala)](n+1)-di-trans,octa-cis-undecaprenyl diphosphate + di-trans,octa-cis-undecaprenyl diphosphate + H(+)</text>
        <dbReference type="Rhea" id="RHEA:23708"/>
        <dbReference type="Rhea" id="RHEA-COMP:9602"/>
        <dbReference type="Rhea" id="RHEA-COMP:9603"/>
        <dbReference type="ChEBI" id="CHEBI:15378"/>
        <dbReference type="ChEBI" id="CHEBI:58405"/>
        <dbReference type="ChEBI" id="CHEBI:60033"/>
        <dbReference type="ChEBI" id="CHEBI:78435"/>
        <dbReference type="EC" id="2.4.99.28"/>
    </reaction>
</comment>
<dbReference type="InterPro" id="IPR013437">
    <property type="entry name" value="FtsW"/>
</dbReference>
<organism evidence="23 24">
    <name type="scientific">Ruminococcus champanellensis (strain DSM 18848 / JCM 17042 / KCTC 15320 / 18P13)</name>
    <dbReference type="NCBI Taxonomy" id="213810"/>
    <lineage>
        <taxon>Bacteria</taxon>
        <taxon>Bacillati</taxon>
        <taxon>Bacillota</taxon>
        <taxon>Clostridia</taxon>
        <taxon>Eubacteriales</taxon>
        <taxon>Oscillospiraceae</taxon>
        <taxon>Ruminococcus</taxon>
    </lineage>
</organism>
<evidence type="ECO:0000256" key="18">
    <source>
        <dbReference type="ARBA" id="ARBA00041418"/>
    </source>
</evidence>
<keyword evidence="4 23" id="KW-0132">Cell division</keyword>
<feature type="transmembrane region" description="Helical" evidence="22">
    <location>
        <begin position="206"/>
        <end position="223"/>
    </location>
</feature>
<feature type="transmembrane region" description="Helical" evidence="22">
    <location>
        <begin position="294"/>
        <end position="315"/>
    </location>
</feature>
<keyword evidence="6" id="KW-0808">Transferase</keyword>
<evidence type="ECO:0000313" key="24">
    <source>
        <dbReference type="Proteomes" id="UP000007054"/>
    </source>
</evidence>
<comment type="similarity">
    <text evidence="16">Belongs to the SEDS family. FtsW subfamily.</text>
</comment>
<accession>D4LDA4</accession>
<evidence type="ECO:0000256" key="11">
    <source>
        <dbReference type="ARBA" id="ARBA00023136"/>
    </source>
</evidence>
<sequence length="389" mass="42609">MAHEAKLTSVQSNTRRRSFAGYDYSDLPFLTIVLFLLATGILMMFSASYATAIDEGEPGTYYAVKQLEMAGVGLVVMFFASHFDYHAFGRFWISFGIFAVALVMLILVLFMGTSTDTGVTRWLRIGPLTFQPSEIMKFAVVVFFSMLISKNYNHMQDFKRGVLPYFLMLGVIAGLMMMQPHLSGTILILLIGLTLVFVGGAKLTHLGGAGLAGCALLIAAILLKKNYFMTRITTWLDPFNEATSAGDTWQTCQSLIAIGSGGLFGLGFCESRQKYLYLPETKNDFVFAIVCEELGYVGAVVVILLFALLVFRGLYIASKARDKLGTLLVLGLTMHIGLQAFLNIAVVSNLIPNTGISLPFFSYGGTALIMQLAEMGIILNVSRQANIEK</sequence>
<name>D4LDA4_RUMC1</name>
<evidence type="ECO:0000313" key="23">
    <source>
        <dbReference type="EMBL" id="CBL17599.1"/>
    </source>
</evidence>
<keyword evidence="13" id="KW-0961">Cell wall biogenesis/degradation</keyword>
<reference evidence="23" key="2">
    <citation type="submission" date="2010-03" db="EMBL/GenBank/DDBJ databases">
        <authorList>
            <person name="Pajon A."/>
        </authorList>
    </citation>
    <scope>NUCLEOTIDE SEQUENCE</scope>
    <source>
        <strain evidence="23">Type strain: 18P13</strain>
    </source>
</reference>
<evidence type="ECO:0000256" key="17">
    <source>
        <dbReference type="ARBA" id="ARBA00041185"/>
    </source>
</evidence>
<evidence type="ECO:0000256" key="3">
    <source>
        <dbReference type="ARBA" id="ARBA00022475"/>
    </source>
</evidence>
<feature type="transmembrane region" description="Helical" evidence="22">
    <location>
        <begin position="130"/>
        <end position="149"/>
    </location>
</feature>
<comment type="subcellular location">
    <subcellularLocation>
        <location evidence="1">Cell membrane</location>
        <topology evidence="1">Multi-pass membrane protein</topology>
    </subcellularLocation>
</comment>
<keyword evidence="9" id="KW-0573">Peptidoglycan synthesis</keyword>
<dbReference type="GO" id="GO:0015648">
    <property type="term" value="F:lipid-linked peptidoglycan transporter activity"/>
    <property type="evidence" value="ECO:0007669"/>
    <property type="project" value="TreeGrafter"/>
</dbReference>
<comment type="pathway">
    <text evidence="2">Cell wall biogenesis; peptidoglycan biosynthesis.</text>
</comment>
<comment type="function">
    <text evidence="21">Peptidoglycan polymerase that is essential for cell division.</text>
</comment>
<feature type="transmembrane region" description="Helical" evidence="22">
    <location>
        <begin position="161"/>
        <end position="178"/>
    </location>
</feature>